<keyword evidence="5" id="KW-0813">Transport</keyword>
<evidence type="ECO:0000256" key="9">
    <source>
        <dbReference type="ARBA" id="ARBA00022982"/>
    </source>
</evidence>
<evidence type="ECO:0000256" key="10">
    <source>
        <dbReference type="ARBA" id="ARBA00022989"/>
    </source>
</evidence>
<protein>
    <recommendedName>
        <fullName evidence="4">NADH-ubiquinone oxidoreductase chain 6</fullName>
        <ecNumber evidence="3">7.1.1.2</ecNumber>
    </recommendedName>
    <alternativeName>
        <fullName evidence="14">NADH dehydrogenase subunit 6</fullName>
    </alternativeName>
</protein>
<evidence type="ECO:0000256" key="16">
    <source>
        <dbReference type="SAM" id="Phobius"/>
    </source>
</evidence>
<evidence type="ECO:0000256" key="14">
    <source>
        <dbReference type="ARBA" id="ARBA00031019"/>
    </source>
</evidence>
<organism evidence="17">
    <name type="scientific">Diaphanosoma excisum</name>
    <dbReference type="NCBI Taxonomy" id="2094052"/>
    <lineage>
        <taxon>Eukaryota</taxon>
        <taxon>Metazoa</taxon>
        <taxon>Ecdysozoa</taxon>
        <taxon>Arthropoda</taxon>
        <taxon>Crustacea</taxon>
        <taxon>Branchiopoda</taxon>
        <taxon>Diplostraca</taxon>
        <taxon>Cladocera</taxon>
        <taxon>Ctenopoda</taxon>
        <taxon>Sididae</taxon>
        <taxon>Diaphanosoma</taxon>
    </lineage>
</organism>
<dbReference type="GO" id="GO:0031966">
    <property type="term" value="C:mitochondrial membrane"/>
    <property type="evidence" value="ECO:0007669"/>
    <property type="project" value="UniProtKB-SubCell"/>
</dbReference>
<keyword evidence="10 16" id="KW-1133">Transmembrane helix</keyword>
<evidence type="ECO:0000256" key="6">
    <source>
        <dbReference type="ARBA" id="ARBA00022660"/>
    </source>
</evidence>
<dbReference type="PANTHER" id="PTHR11435:SF1">
    <property type="entry name" value="NADH-UBIQUINONE OXIDOREDUCTASE CHAIN 6"/>
    <property type="match status" value="1"/>
</dbReference>
<feature type="transmembrane region" description="Helical" evidence="16">
    <location>
        <begin position="47"/>
        <end position="71"/>
    </location>
</feature>
<evidence type="ECO:0000256" key="11">
    <source>
        <dbReference type="ARBA" id="ARBA00023027"/>
    </source>
</evidence>
<dbReference type="InterPro" id="IPR050269">
    <property type="entry name" value="ComplexI_Subunit6"/>
</dbReference>
<sequence>MQFYSLSLLMFLIFIFPILNHPLAMGLNLLLSTIFIAIITSGMVNSFWISYTLLLILSGGLLVIFVYVSLLASNENFKSNISLPLLMFLMSFIVTMTVSWFKSDSGVSNQLDNFNLTLTNWLCWLYNSELYQFTMFIIIYLLITLLVVVFNTKKNTFPLRSSK</sequence>
<comment type="similarity">
    <text evidence="2">Belongs to the complex I subunit 6 family.</text>
</comment>
<geneLocation type="mitochondrion" evidence="17"/>
<keyword evidence="11" id="KW-0520">NAD</keyword>
<keyword evidence="12 17" id="KW-0496">Mitochondrion</keyword>
<dbReference type="EMBL" id="MW476927">
    <property type="protein sequence ID" value="QST19910.1"/>
    <property type="molecule type" value="Genomic_DNA"/>
</dbReference>
<name>A0A8A1RXD0_9CRUS</name>
<keyword evidence="8" id="KW-1278">Translocase</keyword>
<keyword evidence="6" id="KW-0679">Respiratory chain</keyword>
<evidence type="ECO:0000313" key="17">
    <source>
        <dbReference type="EMBL" id="QST19910.1"/>
    </source>
</evidence>
<proteinExistence type="inferred from homology"/>
<feature type="transmembrane region" description="Helical" evidence="16">
    <location>
        <begin position="130"/>
        <end position="150"/>
    </location>
</feature>
<dbReference type="AlphaFoldDB" id="A0A8A1RXD0"/>
<keyword evidence="13 16" id="KW-0472">Membrane</keyword>
<keyword evidence="7 16" id="KW-0812">Transmembrane</keyword>
<evidence type="ECO:0000256" key="13">
    <source>
        <dbReference type="ARBA" id="ARBA00023136"/>
    </source>
</evidence>
<keyword evidence="9" id="KW-0249">Electron transport</keyword>
<feature type="transmembrane region" description="Helical" evidence="16">
    <location>
        <begin position="83"/>
        <end position="101"/>
    </location>
</feature>
<evidence type="ECO:0000256" key="7">
    <source>
        <dbReference type="ARBA" id="ARBA00022692"/>
    </source>
</evidence>
<evidence type="ECO:0000256" key="8">
    <source>
        <dbReference type="ARBA" id="ARBA00022967"/>
    </source>
</evidence>
<comment type="subcellular location">
    <subcellularLocation>
        <location evidence="1">Mitochondrion membrane</location>
        <topology evidence="1">Multi-pass membrane protein</topology>
    </subcellularLocation>
</comment>
<evidence type="ECO:0000256" key="12">
    <source>
        <dbReference type="ARBA" id="ARBA00023128"/>
    </source>
</evidence>
<dbReference type="PANTHER" id="PTHR11435">
    <property type="entry name" value="NADH UBIQUINONE OXIDOREDUCTASE SUBUNIT ND6"/>
    <property type="match status" value="1"/>
</dbReference>
<evidence type="ECO:0000256" key="15">
    <source>
        <dbReference type="ARBA" id="ARBA00049551"/>
    </source>
</evidence>
<evidence type="ECO:0000256" key="5">
    <source>
        <dbReference type="ARBA" id="ARBA00022448"/>
    </source>
</evidence>
<reference evidence="17" key="1">
    <citation type="submission" date="2021-01" db="EMBL/GenBank/DDBJ databases">
        <title>The mitochondrial genome of Diaphanosoma excisum Sars, 1885 (Crustacea: Branchiopoda: Cladocera).</title>
        <authorList>
            <person name="Liu P."/>
        </authorList>
    </citation>
    <scope>NUCLEOTIDE SEQUENCE</scope>
</reference>
<dbReference type="EC" id="7.1.1.2" evidence="3"/>
<evidence type="ECO:0000256" key="3">
    <source>
        <dbReference type="ARBA" id="ARBA00012944"/>
    </source>
</evidence>
<dbReference type="GO" id="GO:0008137">
    <property type="term" value="F:NADH dehydrogenase (ubiquinone) activity"/>
    <property type="evidence" value="ECO:0007669"/>
    <property type="project" value="UniProtKB-EC"/>
</dbReference>
<comment type="catalytic activity">
    <reaction evidence="15">
        <text>a ubiquinone + NADH + 5 H(+)(in) = a ubiquinol + NAD(+) + 4 H(+)(out)</text>
        <dbReference type="Rhea" id="RHEA:29091"/>
        <dbReference type="Rhea" id="RHEA-COMP:9565"/>
        <dbReference type="Rhea" id="RHEA-COMP:9566"/>
        <dbReference type="ChEBI" id="CHEBI:15378"/>
        <dbReference type="ChEBI" id="CHEBI:16389"/>
        <dbReference type="ChEBI" id="CHEBI:17976"/>
        <dbReference type="ChEBI" id="CHEBI:57540"/>
        <dbReference type="ChEBI" id="CHEBI:57945"/>
        <dbReference type="EC" id="7.1.1.2"/>
    </reaction>
</comment>
<accession>A0A8A1RXD0</accession>
<evidence type="ECO:0000256" key="2">
    <source>
        <dbReference type="ARBA" id="ARBA00005698"/>
    </source>
</evidence>
<evidence type="ECO:0000256" key="4">
    <source>
        <dbReference type="ARBA" id="ARBA00021095"/>
    </source>
</evidence>
<gene>
    <name evidence="17" type="primary">nad6</name>
</gene>
<evidence type="ECO:0000256" key="1">
    <source>
        <dbReference type="ARBA" id="ARBA00004225"/>
    </source>
</evidence>